<proteinExistence type="predicted"/>
<organism evidence="2 3">
    <name type="scientific">Pristionchus fissidentatus</name>
    <dbReference type="NCBI Taxonomy" id="1538716"/>
    <lineage>
        <taxon>Eukaryota</taxon>
        <taxon>Metazoa</taxon>
        <taxon>Ecdysozoa</taxon>
        <taxon>Nematoda</taxon>
        <taxon>Chromadorea</taxon>
        <taxon>Rhabditida</taxon>
        <taxon>Rhabditina</taxon>
        <taxon>Diplogasteromorpha</taxon>
        <taxon>Diplogasteroidea</taxon>
        <taxon>Neodiplogasteridae</taxon>
        <taxon>Pristionchus</taxon>
    </lineage>
</organism>
<dbReference type="AlphaFoldDB" id="A0AAV5UP35"/>
<reference evidence="2" key="1">
    <citation type="submission" date="2023-10" db="EMBL/GenBank/DDBJ databases">
        <title>Genome assembly of Pristionchus species.</title>
        <authorList>
            <person name="Yoshida K."/>
            <person name="Sommer R.J."/>
        </authorList>
    </citation>
    <scope>NUCLEOTIDE SEQUENCE</scope>
    <source>
        <strain evidence="2">RS5133</strain>
    </source>
</reference>
<dbReference type="EMBL" id="BTSY01000001">
    <property type="protein sequence ID" value="GMT08885.1"/>
    <property type="molecule type" value="Genomic_DNA"/>
</dbReference>
<keyword evidence="3" id="KW-1185">Reference proteome</keyword>
<evidence type="ECO:0000259" key="1">
    <source>
        <dbReference type="Pfam" id="PF11838"/>
    </source>
</evidence>
<evidence type="ECO:0000313" key="3">
    <source>
        <dbReference type="Proteomes" id="UP001432322"/>
    </source>
</evidence>
<dbReference type="Gene3D" id="1.25.50.20">
    <property type="match status" value="1"/>
</dbReference>
<dbReference type="Proteomes" id="UP001432322">
    <property type="component" value="Unassembled WGS sequence"/>
</dbReference>
<protein>
    <recommendedName>
        <fullName evidence="1">ERAP1-like C-terminal domain-containing protein</fullName>
    </recommendedName>
</protein>
<gene>
    <name evidence="2" type="ORF">PFISCL1PPCAC_182</name>
</gene>
<comment type="caution">
    <text evidence="2">The sequence shown here is derived from an EMBL/GenBank/DDBJ whole genome shotgun (WGS) entry which is preliminary data.</text>
</comment>
<name>A0AAV5UP35_9BILA</name>
<dbReference type="Pfam" id="PF11838">
    <property type="entry name" value="ERAP1_C"/>
    <property type="match status" value="1"/>
</dbReference>
<dbReference type="InterPro" id="IPR024571">
    <property type="entry name" value="ERAP1-like_C_dom"/>
</dbReference>
<feature type="domain" description="ERAP1-like C-terminal" evidence="1">
    <location>
        <begin position="37"/>
        <end position="165"/>
    </location>
</feature>
<sequence>MLVRTSHDHKLQCPETWEDIFRLIKLFHYYLVQANDDSDKVAERLKALIGEIGRKLIEDLGYKQKPDETALQSQMRGVAVRMLVWAEDPECITEMKRMGEEDPDSVEPAIRPAVFAYAINHMGMKDQMAERLRKEMTILKEDPKKDPLGTMRQHLIFALSATRLDDEKTTVNGVNKREFGTMEDILAMVHKYREDNKQPAIDTMAVFSPTDILWAYRGATENLHGFPVVLDWFDKCAPSGIDGASDILELAKEIVGAVEGEKLMELFKQDYILIANLMLECCVGQKQFIKCNQGACCYAMAVTGPGSKALDTAKLQQRVENLDVMVKDKAPFHEAMKKSKY</sequence>
<accession>A0AAV5UP35</accession>
<evidence type="ECO:0000313" key="2">
    <source>
        <dbReference type="EMBL" id="GMT08885.1"/>
    </source>
</evidence>